<gene>
    <name evidence="2" type="ORF">P0562A06.44</name>
    <name evidence="3" type="ORF">P0604E01.21</name>
</gene>
<dbReference type="EMBL" id="AP005544">
    <property type="protein sequence ID" value="BAD13212.1"/>
    <property type="molecule type" value="Genomic_DNA"/>
</dbReference>
<reference evidence="4" key="3">
    <citation type="journal article" date="2005" name="Nature">
        <title>The map-based sequence of the rice genome.</title>
        <authorList>
            <consortium name="International rice genome sequencing project (IRGSP)"/>
            <person name="Matsumoto T."/>
            <person name="Wu J."/>
            <person name="Kanamori H."/>
            <person name="Katayose Y."/>
            <person name="Fujisawa M."/>
            <person name="Namiki N."/>
            <person name="Mizuno H."/>
            <person name="Yamamoto K."/>
            <person name="Antonio B.A."/>
            <person name="Baba T."/>
            <person name="Sakata K."/>
            <person name="Nagamura Y."/>
            <person name="Aoki H."/>
            <person name="Arikawa K."/>
            <person name="Arita K."/>
            <person name="Bito T."/>
            <person name="Chiden Y."/>
            <person name="Fujitsuka N."/>
            <person name="Fukunaka R."/>
            <person name="Hamada M."/>
            <person name="Harada C."/>
            <person name="Hayashi A."/>
            <person name="Hijishita S."/>
            <person name="Honda M."/>
            <person name="Hosokawa S."/>
            <person name="Ichikawa Y."/>
            <person name="Idonuma A."/>
            <person name="Iijima M."/>
            <person name="Ikeda M."/>
            <person name="Ikeno M."/>
            <person name="Ito K."/>
            <person name="Ito S."/>
            <person name="Ito T."/>
            <person name="Ito Y."/>
            <person name="Ito Y."/>
            <person name="Iwabuchi A."/>
            <person name="Kamiya K."/>
            <person name="Karasawa W."/>
            <person name="Kurita K."/>
            <person name="Katagiri S."/>
            <person name="Kikuta A."/>
            <person name="Kobayashi H."/>
            <person name="Kobayashi N."/>
            <person name="Machita K."/>
            <person name="Maehara T."/>
            <person name="Masukawa M."/>
            <person name="Mizubayashi T."/>
            <person name="Mukai Y."/>
            <person name="Nagasaki H."/>
            <person name="Nagata Y."/>
            <person name="Naito S."/>
            <person name="Nakashima M."/>
            <person name="Nakama Y."/>
            <person name="Nakamichi Y."/>
            <person name="Nakamura M."/>
            <person name="Meguro A."/>
            <person name="Negishi M."/>
            <person name="Ohta I."/>
            <person name="Ohta T."/>
            <person name="Okamoto M."/>
            <person name="Ono N."/>
            <person name="Saji S."/>
            <person name="Sakaguchi M."/>
            <person name="Sakai K."/>
            <person name="Shibata M."/>
            <person name="Shimokawa T."/>
            <person name="Song J."/>
            <person name="Takazaki Y."/>
            <person name="Terasawa K."/>
            <person name="Tsugane M."/>
            <person name="Tsuji K."/>
            <person name="Ueda S."/>
            <person name="Waki K."/>
            <person name="Yamagata H."/>
            <person name="Yamamoto M."/>
            <person name="Yamamoto S."/>
            <person name="Yamane H."/>
            <person name="Yoshiki S."/>
            <person name="Yoshihara R."/>
            <person name="Yukawa K."/>
            <person name="Zhong H."/>
            <person name="Yano M."/>
            <person name="Yuan Q."/>
            <person name="Ouyang S."/>
            <person name="Liu J."/>
            <person name="Jones K.M."/>
            <person name="Gansberger K."/>
            <person name="Moffat K."/>
            <person name="Hill J."/>
            <person name="Bera J."/>
            <person name="Fadrosh D."/>
            <person name="Jin S."/>
            <person name="Johri S."/>
            <person name="Kim M."/>
            <person name="Overton L."/>
            <person name="Reardon M."/>
            <person name="Tsitrin T."/>
            <person name="Vuong H."/>
            <person name="Weaver B."/>
            <person name="Ciecko A."/>
            <person name="Tallon L."/>
            <person name="Jackson J."/>
            <person name="Pai G."/>
            <person name="Aken S.V."/>
            <person name="Utterback T."/>
            <person name="Reidmuller S."/>
            <person name="Feldblyum T."/>
            <person name="Hsiao J."/>
            <person name="Zismann V."/>
            <person name="Iobst S."/>
            <person name="de Vazeille A.R."/>
            <person name="Buell C.R."/>
            <person name="Ying K."/>
            <person name="Li Y."/>
            <person name="Lu T."/>
            <person name="Huang Y."/>
            <person name="Zhao Q."/>
            <person name="Feng Q."/>
            <person name="Zhang L."/>
            <person name="Zhu J."/>
            <person name="Weng Q."/>
            <person name="Mu J."/>
            <person name="Lu Y."/>
            <person name="Fan D."/>
            <person name="Liu Y."/>
            <person name="Guan J."/>
            <person name="Zhang Y."/>
            <person name="Yu S."/>
            <person name="Liu X."/>
            <person name="Zhang Y."/>
            <person name="Hong G."/>
            <person name="Han B."/>
            <person name="Choisne N."/>
            <person name="Demange N."/>
            <person name="Orjeda G."/>
            <person name="Samain S."/>
            <person name="Cattolico L."/>
            <person name="Pelletier E."/>
            <person name="Couloux A."/>
            <person name="Segurens B."/>
            <person name="Wincker P."/>
            <person name="D'Hont A."/>
            <person name="Scarpelli C."/>
            <person name="Weissenbach J."/>
            <person name="Salanoubat M."/>
            <person name="Quetier F."/>
            <person name="Yu Y."/>
            <person name="Kim H.R."/>
            <person name="Rambo T."/>
            <person name="Currie J."/>
            <person name="Collura K."/>
            <person name="Luo M."/>
            <person name="Yang T."/>
            <person name="Ammiraju J.S.S."/>
            <person name="Engler F."/>
            <person name="Soderlund C."/>
            <person name="Wing R.A."/>
            <person name="Palmer L.E."/>
            <person name="de la Bastide M."/>
            <person name="Spiegel L."/>
            <person name="Nascimento L."/>
            <person name="Zutavern T."/>
            <person name="O'Shaughnessy A."/>
            <person name="Dike S."/>
            <person name="Dedhia N."/>
            <person name="Preston R."/>
            <person name="Balija V."/>
            <person name="McCombie W.R."/>
            <person name="Chow T."/>
            <person name="Chen H."/>
            <person name="Chung M."/>
            <person name="Chen C."/>
            <person name="Shaw J."/>
            <person name="Wu H."/>
            <person name="Hsiao K."/>
            <person name="Chao Y."/>
            <person name="Chu M."/>
            <person name="Cheng C."/>
            <person name="Hour A."/>
            <person name="Lee P."/>
            <person name="Lin S."/>
            <person name="Lin Y."/>
            <person name="Liou J."/>
            <person name="Liu S."/>
            <person name="Hsing Y."/>
            <person name="Raghuvanshi S."/>
            <person name="Mohanty A."/>
            <person name="Bharti A.K."/>
            <person name="Gaur A."/>
            <person name="Gupta V."/>
            <person name="Kumar D."/>
            <person name="Ravi V."/>
            <person name="Vij S."/>
            <person name="Kapur A."/>
            <person name="Khurana P."/>
            <person name="Khurana P."/>
            <person name="Khurana J.P."/>
            <person name="Tyagi A.K."/>
            <person name="Gaikwad K."/>
            <person name="Singh A."/>
            <person name="Dalal V."/>
            <person name="Srivastava S."/>
            <person name="Dixit A."/>
            <person name="Pal A.K."/>
            <person name="Ghazi I.A."/>
            <person name="Yadav M."/>
            <person name="Pandit A."/>
            <person name="Bhargava A."/>
            <person name="Sureshbabu K."/>
            <person name="Batra K."/>
            <person name="Sharma T.R."/>
            <person name="Mohapatra T."/>
            <person name="Singh N.K."/>
            <person name="Messing J."/>
            <person name="Nelson A.B."/>
            <person name="Fuks G."/>
            <person name="Kavchok S."/>
            <person name="Keizer G."/>
            <person name="Linton E."/>
            <person name="Llaca V."/>
            <person name="Song R."/>
            <person name="Tanyolac B."/>
            <person name="Young S."/>
            <person name="Ho-Il K."/>
            <person name="Hahn J.H."/>
            <person name="Sangsakoo G."/>
            <person name="Vanavichit A."/>
            <person name="de Mattos Luiz.A.T."/>
            <person name="Zimmer P.D."/>
            <person name="Malone G."/>
            <person name="Dellagostin O."/>
            <person name="de Oliveira A.C."/>
            <person name="Bevan M."/>
            <person name="Bancroft I."/>
            <person name="Minx P."/>
            <person name="Cordum H."/>
            <person name="Wilson R."/>
            <person name="Cheng Z."/>
            <person name="Jin W."/>
            <person name="Jiang J."/>
            <person name="Leong S.A."/>
            <person name="Iwama H."/>
            <person name="Gojobori T."/>
            <person name="Itoh T."/>
            <person name="Niimura Y."/>
            <person name="Fujii Y."/>
            <person name="Habara T."/>
            <person name="Sakai H."/>
            <person name="Sato Y."/>
            <person name="Wilson G."/>
            <person name="Kumar K."/>
            <person name="McCouch S."/>
            <person name="Juretic N."/>
            <person name="Hoen D."/>
            <person name="Wright S."/>
            <person name="Bruskiewich R."/>
            <person name="Bureau T."/>
            <person name="Miyao A."/>
            <person name="Hirochika H."/>
            <person name="Nishikawa T."/>
            <person name="Kadowaki K."/>
            <person name="Sugiura M."/>
            <person name="Burr B."/>
            <person name="Sasaki T."/>
        </authorList>
    </citation>
    <scope>NUCLEOTIDE SEQUENCE [LARGE SCALE GENOMIC DNA]</scope>
    <source>
        <strain evidence="4">cv. Nipponbare</strain>
    </source>
</reference>
<reference evidence="4" key="4">
    <citation type="journal article" date="2008" name="Nucleic Acids Res.">
        <title>The rice annotation project database (RAP-DB): 2008 update.</title>
        <authorList>
            <consortium name="The rice annotation project (RAP)"/>
        </authorList>
    </citation>
    <scope>GENOME REANNOTATION</scope>
    <source>
        <strain evidence="4">cv. Nipponbare</strain>
    </source>
</reference>
<reference evidence="2" key="1">
    <citation type="submission" date="2002-07" db="EMBL/GenBank/DDBJ databases">
        <title>Oryza sativa nipponbare(GA3) genomic DNA, chromosome 8, PAC clone:P0562A06.</title>
        <authorList>
            <person name="Sasaki T."/>
            <person name="Matsumoto T."/>
            <person name="Katayose Y."/>
        </authorList>
    </citation>
    <scope>NUCLEOTIDE SEQUENCE</scope>
</reference>
<feature type="region of interest" description="Disordered" evidence="1">
    <location>
        <begin position="1"/>
        <end position="49"/>
    </location>
</feature>
<name>Q6YYX2_ORYSJ</name>
<organism evidence="3 4">
    <name type="scientific">Oryza sativa subsp. japonica</name>
    <name type="common">Rice</name>
    <dbReference type="NCBI Taxonomy" id="39947"/>
    <lineage>
        <taxon>Eukaryota</taxon>
        <taxon>Viridiplantae</taxon>
        <taxon>Streptophyta</taxon>
        <taxon>Embryophyta</taxon>
        <taxon>Tracheophyta</taxon>
        <taxon>Spermatophyta</taxon>
        <taxon>Magnoliopsida</taxon>
        <taxon>Liliopsida</taxon>
        <taxon>Poales</taxon>
        <taxon>Poaceae</taxon>
        <taxon>BOP clade</taxon>
        <taxon>Oryzoideae</taxon>
        <taxon>Oryzeae</taxon>
        <taxon>Oryzinae</taxon>
        <taxon>Oryza</taxon>
        <taxon>Oryza sativa</taxon>
    </lineage>
</organism>
<dbReference type="AlphaFoldDB" id="Q6YYX2"/>
<feature type="compositionally biased region" description="Basic residues" evidence="1">
    <location>
        <begin position="27"/>
        <end position="40"/>
    </location>
</feature>
<evidence type="ECO:0000313" key="3">
    <source>
        <dbReference type="EMBL" id="BAD13212.1"/>
    </source>
</evidence>
<proteinExistence type="predicted"/>
<sequence>MSSFPEAAASMSSFPAAAAATAEFTSKSRRRRSRRRRRRRSIENHNASRVRAARPSLPIQLLHAKLRFCPSTSVLRVVLHKDRIGTARYQTLPAVQDFGTGRYRYRPLYRNNAREIII</sequence>
<evidence type="ECO:0000256" key="1">
    <source>
        <dbReference type="SAM" id="MobiDB-lite"/>
    </source>
</evidence>
<dbReference type="Proteomes" id="UP000000763">
    <property type="component" value="Chromosome 8"/>
</dbReference>
<feature type="compositionally biased region" description="Low complexity" evidence="1">
    <location>
        <begin position="1"/>
        <end position="25"/>
    </location>
</feature>
<protein>
    <submittedName>
        <fullName evidence="3">Uncharacterized protein</fullName>
    </submittedName>
</protein>
<accession>Q6YYX2</accession>
<evidence type="ECO:0000313" key="4">
    <source>
        <dbReference type="Proteomes" id="UP000000763"/>
    </source>
</evidence>
<evidence type="ECO:0000313" key="2">
    <source>
        <dbReference type="EMBL" id="BAD13151.1"/>
    </source>
</evidence>
<reference evidence="3" key="2">
    <citation type="submission" date="2002-07" db="EMBL/GenBank/DDBJ databases">
        <title>Oryza sativa nipponbare(GA3) genomic DNA, chromosome 8, PAC clone:P0604E01.</title>
        <authorList>
            <person name="Sasaki T."/>
            <person name="Matsumoto T."/>
            <person name="Katayose Y."/>
        </authorList>
    </citation>
    <scope>NUCLEOTIDE SEQUENCE</scope>
</reference>
<dbReference type="EMBL" id="AP005524">
    <property type="protein sequence ID" value="BAD13151.1"/>
    <property type="molecule type" value="Genomic_DNA"/>
</dbReference>